<evidence type="ECO:0000313" key="3">
    <source>
        <dbReference type="Proteomes" id="UP000219422"/>
    </source>
</evidence>
<gene>
    <name evidence="2" type="ORF">A6768_11705</name>
</gene>
<dbReference type="Proteomes" id="UP000219422">
    <property type="component" value="Chromosome"/>
</dbReference>
<feature type="signal peptide" evidence="1">
    <location>
        <begin position="1"/>
        <end position="20"/>
    </location>
</feature>
<dbReference type="EMBL" id="CP023741">
    <property type="protein sequence ID" value="ATI80593.1"/>
    <property type="molecule type" value="Genomic_DNA"/>
</dbReference>
<dbReference type="AlphaFoldDB" id="A0A291MZQ3"/>
<protein>
    <submittedName>
        <fullName evidence="2">Uncharacterized protein</fullName>
    </submittedName>
</protein>
<evidence type="ECO:0000313" key="2">
    <source>
        <dbReference type="EMBL" id="ATI80593.1"/>
    </source>
</evidence>
<keyword evidence="1" id="KW-0732">Signal</keyword>
<accession>A0A291MZQ3</accession>
<evidence type="ECO:0000256" key="1">
    <source>
        <dbReference type="SAM" id="SignalP"/>
    </source>
</evidence>
<organism evidence="2 3">
    <name type="scientific">Sphingobium yanoikuyae</name>
    <name type="common">Sphingomonas yanoikuyae</name>
    <dbReference type="NCBI Taxonomy" id="13690"/>
    <lineage>
        <taxon>Bacteria</taxon>
        <taxon>Pseudomonadati</taxon>
        <taxon>Pseudomonadota</taxon>
        <taxon>Alphaproteobacteria</taxon>
        <taxon>Sphingomonadales</taxon>
        <taxon>Sphingomonadaceae</taxon>
        <taxon>Sphingobium</taxon>
    </lineage>
</organism>
<name>A0A291MZQ3_SPHYA</name>
<reference evidence="2 3" key="1">
    <citation type="submission" date="2017-10" db="EMBL/GenBank/DDBJ databases">
        <title>Sphingobium yanoikuyae S72.</title>
        <authorList>
            <person name="Sanchez E."/>
            <person name="Bustos P."/>
            <person name="Mendoza P."/>
            <person name="Guo X."/>
            <person name="Mendoza A."/>
        </authorList>
    </citation>
    <scope>NUCLEOTIDE SEQUENCE [LARGE SCALE GENOMIC DNA]</scope>
    <source>
        <strain evidence="2 3">S72</strain>
    </source>
</reference>
<dbReference type="KEGG" id="sya:A6768_11705"/>
<sequence length="85" mass="9064">MRGLRLVTLAALLCVGAAPAAQQPSFDARARALDGDTLSVDFRLLRVSQRADVAIAGLWSKASSASQSLLFVLYRSRDIAKLGFA</sequence>
<proteinExistence type="predicted"/>
<feature type="chain" id="PRO_5012719388" evidence="1">
    <location>
        <begin position="21"/>
        <end position="85"/>
    </location>
</feature>